<protein>
    <submittedName>
        <fullName evidence="2">S-adenosyl-L-methionine-dependent methyltransferase</fullName>
    </submittedName>
</protein>
<dbReference type="EMBL" id="ML143575">
    <property type="protein sequence ID" value="TBU21804.1"/>
    <property type="molecule type" value="Genomic_DNA"/>
</dbReference>
<dbReference type="Pfam" id="PF13649">
    <property type="entry name" value="Methyltransf_25"/>
    <property type="match status" value="1"/>
</dbReference>
<evidence type="ECO:0000313" key="2">
    <source>
        <dbReference type="EMBL" id="TBU21804.1"/>
    </source>
</evidence>
<dbReference type="OrthoDB" id="540004at2759"/>
<dbReference type="CDD" id="cd02440">
    <property type="entry name" value="AdoMet_MTases"/>
    <property type="match status" value="1"/>
</dbReference>
<dbReference type="GO" id="GO:0010420">
    <property type="term" value="F:polyprenyldihydroxybenzoate methyltransferase activity"/>
    <property type="evidence" value="ECO:0007669"/>
    <property type="project" value="TreeGrafter"/>
</dbReference>
<dbReference type="GO" id="GO:0032259">
    <property type="term" value="P:methylation"/>
    <property type="evidence" value="ECO:0007669"/>
    <property type="project" value="UniProtKB-KW"/>
</dbReference>
<accession>A0A4Q9M4H1</accession>
<name>A0A4Q9M4H1_9APHY</name>
<organism evidence="2">
    <name type="scientific">Dichomitus squalens</name>
    <dbReference type="NCBI Taxonomy" id="114155"/>
    <lineage>
        <taxon>Eukaryota</taxon>
        <taxon>Fungi</taxon>
        <taxon>Dikarya</taxon>
        <taxon>Basidiomycota</taxon>
        <taxon>Agaricomycotina</taxon>
        <taxon>Agaricomycetes</taxon>
        <taxon>Polyporales</taxon>
        <taxon>Polyporaceae</taxon>
        <taxon>Dichomitus</taxon>
    </lineage>
</organism>
<reference evidence="2" key="1">
    <citation type="submission" date="2019-01" db="EMBL/GenBank/DDBJ databases">
        <title>Draft genome sequences of three monokaryotic isolates of the white-rot basidiomycete fungus Dichomitus squalens.</title>
        <authorList>
            <consortium name="DOE Joint Genome Institute"/>
            <person name="Lopez S.C."/>
            <person name="Andreopoulos B."/>
            <person name="Pangilinan J."/>
            <person name="Lipzen A."/>
            <person name="Riley R."/>
            <person name="Ahrendt S."/>
            <person name="Ng V."/>
            <person name="Barry K."/>
            <person name="Daum C."/>
            <person name="Grigoriev I.V."/>
            <person name="Hilden K.S."/>
            <person name="Makela M.R."/>
            <person name="de Vries R.P."/>
        </authorList>
    </citation>
    <scope>NUCLEOTIDE SEQUENCE [LARGE SCALE GENOMIC DNA]</scope>
    <source>
        <strain evidence="2">OM18370.1</strain>
    </source>
</reference>
<dbReference type="SUPFAM" id="SSF53335">
    <property type="entry name" value="S-adenosyl-L-methionine-dependent methyltransferases"/>
    <property type="match status" value="1"/>
</dbReference>
<keyword evidence="2" id="KW-0489">Methyltransferase</keyword>
<dbReference type="PANTHER" id="PTHR43464:SF89">
    <property type="entry name" value="METHYLTRANSFERASE"/>
    <property type="match status" value="1"/>
</dbReference>
<dbReference type="InterPro" id="IPR029063">
    <property type="entry name" value="SAM-dependent_MTases_sf"/>
</dbReference>
<dbReference type="PANTHER" id="PTHR43464">
    <property type="entry name" value="METHYLTRANSFERASE"/>
    <property type="match status" value="1"/>
</dbReference>
<dbReference type="InterPro" id="IPR041698">
    <property type="entry name" value="Methyltransf_25"/>
</dbReference>
<dbReference type="Gene3D" id="3.40.50.150">
    <property type="entry name" value="Vaccinia Virus protein VP39"/>
    <property type="match status" value="1"/>
</dbReference>
<gene>
    <name evidence="2" type="ORF">BD311DRAFT_771585</name>
</gene>
<dbReference type="Proteomes" id="UP000292957">
    <property type="component" value="Unassembled WGS sequence"/>
</dbReference>
<sequence length="245" mass="27170">MATEAPPDLASTLSPEELKEVVARGYDTIAPQYLAWSGPRPTTTRAAYVAQLLDLLSPGVSILELGCGAGVPTTQTIVVHPKKFHVTGVDISAAQVALAREHVKVPEEERAEEEECVREIGRGRVAFEHADMAKLHYEEGSFDAVLAFYSIFHLPREEQPAMIGKVVKWLKPGGYLLLNMSTKDEAVHREDWMGAPMFSFGIGVEGNRKAFEECGKGLKILVDEVAVEKVGRFEETFHWFFARKE</sequence>
<feature type="domain" description="Methyltransferase" evidence="1">
    <location>
        <begin position="62"/>
        <end position="174"/>
    </location>
</feature>
<dbReference type="AlphaFoldDB" id="A0A4Q9M4H1"/>
<evidence type="ECO:0000259" key="1">
    <source>
        <dbReference type="Pfam" id="PF13649"/>
    </source>
</evidence>
<keyword evidence="2" id="KW-0808">Transferase</keyword>
<proteinExistence type="predicted"/>